<reference evidence="2" key="1">
    <citation type="submission" date="2019-04" db="EMBL/GenBank/DDBJ databases">
        <title>Friends and foes A comparative genomics studyof 23 Aspergillus species from section Flavi.</title>
        <authorList>
            <consortium name="DOE Joint Genome Institute"/>
            <person name="Kjaerbolling I."/>
            <person name="Vesth T."/>
            <person name="Frisvad J.C."/>
            <person name="Nybo J.L."/>
            <person name="Theobald S."/>
            <person name="Kildgaard S."/>
            <person name="Isbrandt T."/>
            <person name="Kuo A."/>
            <person name="Sato A."/>
            <person name="Lyhne E.K."/>
            <person name="Kogle M.E."/>
            <person name="Wiebenga A."/>
            <person name="Kun R.S."/>
            <person name="Lubbers R.J."/>
            <person name="Makela M.R."/>
            <person name="Barry K."/>
            <person name="Chovatia M."/>
            <person name="Clum A."/>
            <person name="Daum C."/>
            <person name="Haridas S."/>
            <person name="He G."/>
            <person name="LaButti K."/>
            <person name="Lipzen A."/>
            <person name="Mondo S."/>
            <person name="Riley R."/>
            <person name="Salamov A."/>
            <person name="Simmons B.A."/>
            <person name="Magnuson J.K."/>
            <person name="Henrissat B."/>
            <person name="Mortensen U.H."/>
            <person name="Larsen T.O."/>
            <person name="Devries R.P."/>
            <person name="Grigoriev I.V."/>
            <person name="Machida M."/>
            <person name="Baker S.E."/>
            <person name="Andersen M.R."/>
        </authorList>
    </citation>
    <scope>NUCLEOTIDE SEQUENCE [LARGE SCALE GENOMIC DNA]</scope>
    <source>
        <strain evidence="2">CBS 553.77</strain>
    </source>
</reference>
<dbReference type="EMBL" id="ML739279">
    <property type="protein sequence ID" value="KAE8349734.1"/>
    <property type="molecule type" value="Genomic_DNA"/>
</dbReference>
<evidence type="ECO:0008006" key="3">
    <source>
        <dbReference type="Google" id="ProtNLM"/>
    </source>
</evidence>
<sequence length="233" mass="26841">MALHSGSWFDSKWIGKIVHFESPSCSWRITAKLQERETRYLQSEFRLCGFYSEASCTFICEDLESSIQAIMKVRMQIPYIEEDSNSPIPSSEQALTGLSGRTEREIQALSGLTKAGCSCTPRYITSKHEDQGAGDWIPGGFLEYLVIEKVEGIKLSHDILDSLNAQQLIKLREAFKSSYLECHRYGFVNLNPNPENLIWNDAQAKCYIVDWESWCKKAKWNNAEFRWWGLEFD</sequence>
<dbReference type="InterPro" id="IPR011009">
    <property type="entry name" value="Kinase-like_dom_sf"/>
</dbReference>
<evidence type="ECO:0000313" key="1">
    <source>
        <dbReference type="EMBL" id="KAE8349734.1"/>
    </source>
</evidence>
<protein>
    <recommendedName>
        <fullName evidence="3">Aminoglycoside phosphotransferase domain-containing protein</fullName>
    </recommendedName>
</protein>
<dbReference type="OrthoDB" id="5401170at2759"/>
<gene>
    <name evidence="1" type="ORF">BDV28DRAFT_54938</name>
</gene>
<organism evidence="1 2">
    <name type="scientific">Aspergillus coremiiformis</name>
    <dbReference type="NCBI Taxonomy" id="138285"/>
    <lineage>
        <taxon>Eukaryota</taxon>
        <taxon>Fungi</taxon>
        <taxon>Dikarya</taxon>
        <taxon>Ascomycota</taxon>
        <taxon>Pezizomycotina</taxon>
        <taxon>Eurotiomycetes</taxon>
        <taxon>Eurotiomycetidae</taxon>
        <taxon>Eurotiales</taxon>
        <taxon>Aspergillaceae</taxon>
        <taxon>Aspergillus</taxon>
        <taxon>Aspergillus subgen. Circumdati</taxon>
    </lineage>
</organism>
<name>A0A5N6YWB5_9EURO</name>
<keyword evidence="2" id="KW-1185">Reference proteome</keyword>
<evidence type="ECO:0000313" key="2">
    <source>
        <dbReference type="Proteomes" id="UP000327118"/>
    </source>
</evidence>
<dbReference type="Proteomes" id="UP000327118">
    <property type="component" value="Unassembled WGS sequence"/>
</dbReference>
<dbReference type="AlphaFoldDB" id="A0A5N6YWB5"/>
<accession>A0A5N6YWB5</accession>
<dbReference type="SUPFAM" id="SSF56112">
    <property type="entry name" value="Protein kinase-like (PK-like)"/>
    <property type="match status" value="1"/>
</dbReference>
<proteinExistence type="predicted"/>